<sequence length="174" mass="19555">MGESANSIGKSLNYVGFIENNDYYSKMIFPLLNKSIHEKAQFKSPQEKANFYHSAKVTLLPIQCEESFGFTLVESMAAGTPVIAYAKGAIPEIIKDGETGFIVNASKDDIRGNWITKAYGLEGLCEAIEILYNMPQIKYLEMRKNCVKHVNDNFTASRMTDQYEALYAELISQN</sequence>
<dbReference type="PATRIC" id="fig|1262449.3.peg.3077"/>
<dbReference type="AlphaFoldDB" id="A0A0H3J7T3"/>
<reference evidence="2 5" key="1">
    <citation type="journal article" date="2015" name="Genome Announc.">
        <title>Complete Genome Sequence of the Nitrogen-Fixing and Solvent-Producing Clostridium pasteurianum DSM 525.</title>
        <authorList>
            <person name="Poehlein A."/>
            <person name="Grosse-Honebrink A."/>
            <person name="Zhang Y."/>
            <person name="Minton N.P."/>
            <person name="Daniel R."/>
        </authorList>
    </citation>
    <scope>NUCLEOTIDE SEQUENCE [LARGE SCALE GENOMIC DNA]</scope>
    <source>
        <strain evidence="2">DSM 525</strain>
        <strain evidence="5">DSM 525 / ATCC 6013</strain>
    </source>
</reference>
<dbReference type="GO" id="GO:0016757">
    <property type="term" value="F:glycosyltransferase activity"/>
    <property type="evidence" value="ECO:0007669"/>
    <property type="project" value="InterPro"/>
</dbReference>
<dbReference type="eggNOG" id="COG0438">
    <property type="taxonomic scope" value="Bacteria"/>
</dbReference>
<dbReference type="EMBL" id="CP009268">
    <property type="protein sequence ID" value="AJA53245.1"/>
    <property type="molecule type" value="Genomic_DNA"/>
</dbReference>
<dbReference type="Pfam" id="PF00534">
    <property type="entry name" value="Glycos_transf_1"/>
    <property type="match status" value="1"/>
</dbReference>
<feature type="domain" description="Glycosyl transferase family 1" evidence="1">
    <location>
        <begin position="20"/>
        <end position="107"/>
    </location>
</feature>
<evidence type="ECO:0000259" key="1">
    <source>
        <dbReference type="Pfam" id="PF00534"/>
    </source>
</evidence>
<dbReference type="PANTHER" id="PTHR12526">
    <property type="entry name" value="GLYCOSYLTRANSFERASE"/>
    <property type="match status" value="1"/>
</dbReference>
<keyword evidence="5" id="KW-1185">Reference proteome</keyword>
<accession>A0A0H3J7T3</accession>
<keyword evidence="2" id="KW-0808">Transferase</keyword>
<dbReference type="PANTHER" id="PTHR12526:SF595">
    <property type="entry name" value="BLL5217 PROTEIN"/>
    <property type="match status" value="1"/>
</dbReference>
<evidence type="ECO:0000313" key="4">
    <source>
        <dbReference type="Proteomes" id="UP000028042"/>
    </source>
</evidence>
<protein>
    <submittedName>
        <fullName evidence="2">Glycosyl transferase group 1</fullName>
    </submittedName>
</protein>
<dbReference type="EMBL" id="JPGY02000001">
    <property type="protein sequence ID" value="KRU14729.1"/>
    <property type="molecule type" value="Genomic_DNA"/>
</dbReference>
<evidence type="ECO:0000313" key="3">
    <source>
        <dbReference type="EMBL" id="KRU14729.1"/>
    </source>
</evidence>
<reference evidence="3 4" key="3">
    <citation type="journal article" name="Genome Announc.">
        <title>Improved Draft Genome Sequence of Clostridium pasteurianum Strain ATCC 6013 (DSM 525) Using a Hybrid Next-Generation Sequencing Approach.</title>
        <authorList>
            <person name="Pyne M.E."/>
            <person name="Utturkar S."/>
            <person name="Brown S.D."/>
            <person name="Moo-Young M."/>
            <person name="Chung D.A."/>
            <person name="Chou C.P."/>
        </authorList>
    </citation>
    <scope>NUCLEOTIDE SEQUENCE [LARGE SCALE GENOMIC DNA]</scope>
    <source>
        <strain evidence="3 4">ATCC 6013</strain>
    </source>
</reference>
<gene>
    <name evidence="2" type="ORF">CLPA_c31910</name>
    <name evidence="3" type="ORF">CP6013_03988</name>
</gene>
<dbReference type="InterPro" id="IPR001296">
    <property type="entry name" value="Glyco_trans_1"/>
</dbReference>
<proteinExistence type="predicted"/>
<evidence type="ECO:0000313" key="5">
    <source>
        <dbReference type="Proteomes" id="UP000030905"/>
    </source>
</evidence>
<evidence type="ECO:0000313" key="2">
    <source>
        <dbReference type="EMBL" id="AJA53245.1"/>
    </source>
</evidence>
<name>A0A0H3J7T3_CLOPA</name>
<dbReference type="RefSeq" id="WP_003446657.1">
    <property type="nucleotide sequence ID" value="NZ_ANZB01000012.1"/>
</dbReference>
<dbReference type="GeneID" id="93075297"/>
<dbReference type="KEGG" id="cpat:CLPA_c31910"/>
<dbReference type="KEGG" id="cpae:CPAST_c31910"/>
<reference evidence="3" key="2">
    <citation type="submission" date="2015-10" db="EMBL/GenBank/DDBJ databases">
        <title>Improved Draft Genome Sequence of Clostridium pasteurianum Strain ATCC 6013 (DSM 525) Using a Hybrid Next-Generation Sequencing Approach.</title>
        <authorList>
            <person name="Pyne M.E."/>
            <person name="Utturkar S.M."/>
            <person name="Brown S.D."/>
            <person name="Moo-Young M."/>
            <person name="Chung D.A."/>
            <person name="Chou P.C."/>
        </authorList>
    </citation>
    <scope>NUCLEOTIDE SEQUENCE</scope>
    <source>
        <strain evidence="3">ATCC 6013</strain>
    </source>
</reference>
<dbReference type="Gene3D" id="3.40.50.2000">
    <property type="entry name" value="Glycogen Phosphorylase B"/>
    <property type="match status" value="1"/>
</dbReference>
<dbReference type="Proteomes" id="UP000030905">
    <property type="component" value="Chromosome"/>
</dbReference>
<organism evidence="2 5">
    <name type="scientific">Clostridium pasteurianum DSM 525 = ATCC 6013</name>
    <dbReference type="NCBI Taxonomy" id="1262449"/>
    <lineage>
        <taxon>Bacteria</taxon>
        <taxon>Bacillati</taxon>
        <taxon>Bacillota</taxon>
        <taxon>Clostridia</taxon>
        <taxon>Eubacteriales</taxon>
        <taxon>Clostridiaceae</taxon>
        <taxon>Clostridium</taxon>
    </lineage>
</organism>
<dbReference type="Proteomes" id="UP000028042">
    <property type="component" value="Unassembled WGS sequence"/>
</dbReference>
<dbReference type="SUPFAM" id="SSF53756">
    <property type="entry name" value="UDP-Glycosyltransferase/glycogen phosphorylase"/>
    <property type="match status" value="1"/>
</dbReference>